<comment type="caution">
    <text evidence="4">The sequence shown here is derived from an EMBL/GenBank/DDBJ whole genome shotgun (WGS) entry which is preliminary data.</text>
</comment>
<evidence type="ECO:0000313" key="5">
    <source>
        <dbReference type="Proteomes" id="UP000293865"/>
    </source>
</evidence>
<organism evidence="4 5">
    <name type="scientific">Agromyces albus</name>
    <dbReference type="NCBI Taxonomy" id="205332"/>
    <lineage>
        <taxon>Bacteria</taxon>
        <taxon>Bacillati</taxon>
        <taxon>Actinomycetota</taxon>
        <taxon>Actinomycetes</taxon>
        <taxon>Micrococcales</taxon>
        <taxon>Microbacteriaceae</taxon>
        <taxon>Agromyces</taxon>
    </lineage>
</organism>
<dbReference type="PANTHER" id="PTHR43976:SF16">
    <property type="entry name" value="SHORT-CHAIN DEHYDROGENASE_REDUCTASE FAMILY PROTEIN"/>
    <property type="match status" value="1"/>
</dbReference>
<keyword evidence="2" id="KW-0560">Oxidoreductase</keyword>
<dbReference type="PANTHER" id="PTHR43976">
    <property type="entry name" value="SHORT CHAIN DEHYDROGENASE"/>
    <property type="match status" value="1"/>
</dbReference>
<keyword evidence="5" id="KW-1185">Reference proteome</keyword>
<evidence type="ECO:0000256" key="3">
    <source>
        <dbReference type="RuleBase" id="RU000363"/>
    </source>
</evidence>
<dbReference type="EMBL" id="SDPN01000001">
    <property type="protein sequence ID" value="RXZ73187.1"/>
    <property type="molecule type" value="Genomic_DNA"/>
</dbReference>
<dbReference type="NCBIfam" id="NF004823">
    <property type="entry name" value="PRK06179.1"/>
    <property type="match status" value="1"/>
</dbReference>
<proteinExistence type="inferred from homology"/>
<dbReference type="InterPro" id="IPR051911">
    <property type="entry name" value="SDR_oxidoreductase"/>
</dbReference>
<dbReference type="AlphaFoldDB" id="A0A4Q2L6G2"/>
<dbReference type="PRINTS" id="PR00080">
    <property type="entry name" value="SDRFAMILY"/>
</dbReference>
<dbReference type="InterPro" id="IPR002347">
    <property type="entry name" value="SDR_fam"/>
</dbReference>
<dbReference type="RefSeq" id="WP_129518890.1">
    <property type="nucleotide sequence ID" value="NZ_SDPN01000001.1"/>
</dbReference>
<dbReference type="Pfam" id="PF00106">
    <property type="entry name" value="adh_short"/>
    <property type="match status" value="1"/>
</dbReference>
<dbReference type="InterPro" id="IPR036291">
    <property type="entry name" value="NAD(P)-bd_dom_sf"/>
</dbReference>
<evidence type="ECO:0000256" key="2">
    <source>
        <dbReference type="ARBA" id="ARBA00023002"/>
    </source>
</evidence>
<accession>A0A4Q2L6G2</accession>
<dbReference type="Proteomes" id="UP000293865">
    <property type="component" value="Unassembled WGS sequence"/>
</dbReference>
<evidence type="ECO:0000313" key="4">
    <source>
        <dbReference type="EMBL" id="RXZ73187.1"/>
    </source>
</evidence>
<comment type="similarity">
    <text evidence="1 3">Belongs to the short-chain dehydrogenases/reductases (SDR) family.</text>
</comment>
<dbReference type="CDD" id="cd05374">
    <property type="entry name" value="17beta-HSD-like_SDR_c"/>
    <property type="match status" value="1"/>
</dbReference>
<dbReference type="SUPFAM" id="SSF51735">
    <property type="entry name" value="NAD(P)-binding Rossmann-fold domains"/>
    <property type="match status" value="1"/>
</dbReference>
<gene>
    <name evidence="4" type="ORF">ESP51_00350</name>
</gene>
<evidence type="ECO:0000256" key="1">
    <source>
        <dbReference type="ARBA" id="ARBA00006484"/>
    </source>
</evidence>
<reference evidence="4 5" key="1">
    <citation type="submission" date="2019-01" db="EMBL/GenBank/DDBJ databases">
        <title>Agromyces.</title>
        <authorList>
            <person name="Li J."/>
        </authorList>
    </citation>
    <scope>NUCLEOTIDE SEQUENCE [LARGE SCALE GENOMIC DNA]</scope>
    <source>
        <strain evidence="4 5">DSM 15934</strain>
    </source>
</reference>
<dbReference type="Gene3D" id="3.40.50.720">
    <property type="entry name" value="NAD(P)-binding Rossmann-like Domain"/>
    <property type="match status" value="1"/>
</dbReference>
<name>A0A4Q2L6G2_9MICO</name>
<protein>
    <submittedName>
        <fullName evidence="4">SDR family NAD(P)-dependent oxidoreductase</fullName>
    </submittedName>
</protein>
<dbReference type="GO" id="GO:0016491">
    <property type="term" value="F:oxidoreductase activity"/>
    <property type="evidence" value="ECO:0007669"/>
    <property type="project" value="UniProtKB-KW"/>
</dbReference>
<sequence length="271" mass="28768">MASSQNVALVTGASKGIGAAAASALVKAGYAVVGTSRSASKAKPIDGVTFIDLDVASESSVQNAIAHVMSVYGRIDVLVNNAGIGSSGAAEESSTEQAQQIFDINVFGVIRLTNAVLPIMRAQRSGRIVNLSSVLGIIPQPYMAVYAATKHAIEGYSESLDHELREFGVRVALVQPAYTNTAFEANSVRADQPLPVYAERRRVFEEFMADAVKQGDDPAVVAKAIVAAATDKNPKVRYAGSSRTASVSTMRRLVPVRMFDQQLRKLNKLPA</sequence>
<dbReference type="OrthoDB" id="9792003at2"/>
<dbReference type="PRINTS" id="PR00081">
    <property type="entry name" value="GDHRDH"/>
</dbReference>